<keyword evidence="3" id="KW-0862">Zinc</keyword>
<feature type="compositionally biased region" description="Low complexity" evidence="5">
    <location>
        <begin position="107"/>
        <end position="120"/>
    </location>
</feature>
<feature type="compositionally biased region" description="Basic and acidic residues" evidence="5">
    <location>
        <begin position="10"/>
        <end position="28"/>
    </location>
</feature>
<proteinExistence type="predicted"/>
<dbReference type="PROSITE" id="PS50199">
    <property type="entry name" value="ZF_RANBP2_2"/>
    <property type="match status" value="1"/>
</dbReference>
<keyword evidence="1" id="KW-0479">Metal-binding</keyword>
<organism evidence="7">
    <name type="scientific">Aplanochytrium stocchinoi</name>
    <dbReference type="NCBI Taxonomy" id="215587"/>
    <lineage>
        <taxon>Eukaryota</taxon>
        <taxon>Sar</taxon>
        <taxon>Stramenopiles</taxon>
        <taxon>Bigyra</taxon>
        <taxon>Labyrinthulomycetes</taxon>
        <taxon>Thraustochytrida</taxon>
        <taxon>Thraustochytriidae</taxon>
        <taxon>Aplanochytrium</taxon>
    </lineage>
</organism>
<sequence>MDQEGLGLKRPREEKEGDQQGVVRDEKKKMKKKKLKKEIKKKHKKKKKHKMVKKDKEGKKKPQRRLDSSDDAEGSRTDKSGNSSKYEPESSDESTTGDDQSTKTGRRSTGTASGSISAASWYETILREEKGKPKIGTVHATNEGKKYIKNYTTGEAMDAGVIEENMERSKLWWKCTKCGKENYKKTSQCEFCNAMKRLG</sequence>
<dbReference type="AlphaFoldDB" id="A0A7S3PQZ5"/>
<protein>
    <recommendedName>
        <fullName evidence="6">RanBP2-type domain-containing protein</fullName>
    </recommendedName>
</protein>
<gene>
    <name evidence="7" type="ORF">ASTO00021_LOCUS17689</name>
</gene>
<dbReference type="InterPro" id="IPR001876">
    <property type="entry name" value="Znf_RanBP2"/>
</dbReference>
<evidence type="ECO:0000256" key="3">
    <source>
        <dbReference type="ARBA" id="ARBA00022833"/>
    </source>
</evidence>
<keyword evidence="2 4" id="KW-0863">Zinc-finger</keyword>
<evidence type="ECO:0000256" key="4">
    <source>
        <dbReference type="PROSITE-ProRule" id="PRU00322"/>
    </source>
</evidence>
<accession>A0A7S3PQZ5</accession>
<feature type="region of interest" description="Disordered" evidence="5">
    <location>
        <begin position="1"/>
        <end position="121"/>
    </location>
</feature>
<evidence type="ECO:0000256" key="2">
    <source>
        <dbReference type="ARBA" id="ARBA00022771"/>
    </source>
</evidence>
<feature type="compositionally biased region" description="Basic residues" evidence="5">
    <location>
        <begin position="29"/>
        <end position="53"/>
    </location>
</feature>
<name>A0A7S3PQZ5_9STRA</name>
<dbReference type="GO" id="GO:0008270">
    <property type="term" value="F:zinc ion binding"/>
    <property type="evidence" value="ECO:0007669"/>
    <property type="project" value="UniProtKB-KW"/>
</dbReference>
<reference evidence="7" key="1">
    <citation type="submission" date="2021-01" db="EMBL/GenBank/DDBJ databases">
        <authorList>
            <person name="Corre E."/>
            <person name="Pelletier E."/>
            <person name="Niang G."/>
            <person name="Scheremetjew M."/>
            <person name="Finn R."/>
            <person name="Kale V."/>
            <person name="Holt S."/>
            <person name="Cochrane G."/>
            <person name="Meng A."/>
            <person name="Brown T."/>
            <person name="Cohen L."/>
        </authorList>
    </citation>
    <scope>NUCLEOTIDE SEQUENCE</scope>
    <source>
        <strain evidence="7">GSBS06</strain>
    </source>
</reference>
<feature type="domain" description="RanBP2-type" evidence="6">
    <location>
        <begin position="168"/>
        <end position="198"/>
    </location>
</feature>
<evidence type="ECO:0000256" key="5">
    <source>
        <dbReference type="SAM" id="MobiDB-lite"/>
    </source>
</evidence>
<evidence type="ECO:0000259" key="6">
    <source>
        <dbReference type="PROSITE" id="PS50199"/>
    </source>
</evidence>
<dbReference type="EMBL" id="HBIN01022998">
    <property type="protein sequence ID" value="CAE0447726.1"/>
    <property type="molecule type" value="Transcribed_RNA"/>
</dbReference>
<evidence type="ECO:0000256" key="1">
    <source>
        <dbReference type="ARBA" id="ARBA00022723"/>
    </source>
</evidence>
<evidence type="ECO:0000313" key="7">
    <source>
        <dbReference type="EMBL" id="CAE0447726.1"/>
    </source>
</evidence>
<dbReference type="PROSITE" id="PS01358">
    <property type="entry name" value="ZF_RANBP2_1"/>
    <property type="match status" value="1"/>
</dbReference>
<feature type="compositionally biased region" description="Basic and acidic residues" evidence="5">
    <location>
        <begin position="54"/>
        <end position="79"/>
    </location>
</feature>